<reference evidence="2" key="1">
    <citation type="journal article" date="2022" name="bioRxiv">
        <title>Sequencing and chromosome-scale assembly of the giantPleurodeles waltlgenome.</title>
        <authorList>
            <person name="Brown T."/>
            <person name="Elewa A."/>
            <person name="Iarovenko S."/>
            <person name="Subramanian E."/>
            <person name="Araus A.J."/>
            <person name="Petzold A."/>
            <person name="Susuki M."/>
            <person name="Suzuki K.-i.T."/>
            <person name="Hayashi T."/>
            <person name="Toyoda A."/>
            <person name="Oliveira C."/>
            <person name="Osipova E."/>
            <person name="Leigh N.D."/>
            <person name="Simon A."/>
            <person name="Yun M.H."/>
        </authorList>
    </citation>
    <scope>NUCLEOTIDE SEQUENCE</scope>
    <source>
        <strain evidence="2">20211129_DDA</strain>
        <tissue evidence="2">Liver</tissue>
    </source>
</reference>
<evidence type="ECO:0000313" key="2">
    <source>
        <dbReference type="EMBL" id="KAJ1117152.1"/>
    </source>
</evidence>
<dbReference type="AlphaFoldDB" id="A0AAV7NRB2"/>
<name>A0AAV7NRB2_PLEWA</name>
<feature type="compositionally biased region" description="Polar residues" evidence="1">
    <location>
        <begin position="93"/>
        <end position="104"/>
    </location>
</feature>
<feature type="region of interest" description="Disordered" evidence="1">
    <location>
        <begin position="34"/>
        <end position="70"/>
    </location>
</feature>
<protein>
    <submittedName>
        <fullName evidence="2">Uncharacterized protein</fullName>
    </submittedName>
</protein>
<feature type="compositionally biased region" description="Polar residues" evidence="1">
    <location>
        <begin position="44"/>
        <end position="65"/>
    </location>
</feature>
<comment type="caution">
    <text evidence="2">The sequence shown here is derived from an EMBL/GenBank/DDBJ whole genome shotgun (WGS) entry which is preliminary data.</text>
</comment>
<proteinExistence type="predicted"/>
<accession>A0AAV7NRB2</accession>
<dbReference type="Proteomes" id="UP001066276">
    <property type="component" value="Chromosome 8"/>
</dbReference>
<evidence type="ECO:0000313" key="3">
    <source>
        <dbReference type="Proteomes" id="UP001066276"/>
    </source>
</evidence>
<organism evidence="2 3">
    <name type="scientific">Pleurodeles waltl</name>
    <name type="common">Iberian ribbed newt</name>
    <dbReference type="NCBI Taxonomy" id="8319"/>
    <lineage>
        <taxon>Eukaryota</taxon>
        <taxon>Metazoa</taxon>
        <taxon>Chordata</taxon>
        <taxon>Craniata</taxon>
        <taxon>Vertebrata</taxon>
        <taxon>Euteleostomi</taxon>
        <taxon>Amphibia</taxon>
        <taxon>Batrachia</taxon>
        <taxon>Caudata</taxon>
        <taxon>Salamandroidea</taxon>
        <taxon>Salamandridae</taxon>
        <taxon>Pleurodelinae</taxon>
        <taxon>Pleurodeles</taxon>
    </lineage>
</organism>
<feature type="region of interest" description="Disordered" evidence="1">
    <location>
        <begin position="84"/>
        <end position="105"/>
    </location>
</feature>
<sequence>MGIRSALQEGEAPSGRTRHWERAALELRQVCRGAARIPLRGNPSRASTSNVPGRNSKEPGSTATRAKQAARKEVTAAAELVGGSFRQSGGGWSTPSSILYNPSQVGGPGLREVEGGARLVEHKARAVKKTWNQ</sequence>
<dbReference type="EMBL" id="JANPWB010000012">
    <property type="protein sequence ID" value="KAJ1117152.1"/>
    <property type="molecule type" value="Genomic_DNA"/>
</dbReference>
<keyword evidence="3" id="KW-1185">Reference proteome</keyword>
<gene>
    <name evidence="2" type="ORF">NDU88_005352</name>
</gene>
<evidence type="ECO:0000256" key="1">
    <source>
        <dbReference type="SAM" id="MobiDB-lite"/>
    </source>
</evidence>